<keyword evidence="2 7" id="KW-0813">Transport</keyword>
<dbReference type="GO" id="GO:0010438">
    <property type="term" value="P:cellular response to sulfur starvation"/>
    <property type="evidence" value="ECO:0007669"/>
    <property type="project" value="TreeGrafter"/>
</dbReference>
<accession>A0A537M076</accession>
<keyword evidence="6 7" id="KW-0472">Membrane</keyword>
<dbReference type="InterPro" id="IPR000515">
    <property type="entry name" value="MetI-like"/>
</dbReference>
<evidence type="ECO:0000256" key="4">
    <source>
        <dbReference type="ARBA" id="ARBA00022692"/>
    </source>
</evidence>
<dbReference type="AlphaFoldDB" id="A0A537M076"/>
<reference evidence="9 10" key="1">
    <citation type="journal article" date="2019" name="Nat. Microbiol.">
        <title>Mediterranean grassland soil C-N compound turnover is dependent on rainfall and depth, and is mediated by genomically divergent microorganisms.</title>
        <authorList>
            <person name="Diamond S."/>
            <person name="Andeer P.F."/>
            <person name="Li Z."/>
            <person name="Crits-Christoph A."/>
            <person name="Burstein D."/>
            <person name="Anantharaman K."/>
            <person name="Lane K.R."/>
            <person name="Thomas B.C."/>
            <person name="Pan C."/>
            <person name="Northen T.R."/>
            <person name="Banfield J.F."/>
        </authorList>
    </citation>
    <scope>NUCLEOTIDE SEQUENCE [LARGE SCALE GENOMIC DNA]</scope>
    <source>
        <strain evidence="9">NP_5</strain>
    </source>
</reference>
<keyword evidence="4 7" id="KW-0812">Transmembrane</keyword>
<feature type="domain" description="ABC transmembrane type-1" evidence="8">
    <location>
        <begin position="1"/>
        <end position="96"/>
    </location>
</feature>
<dbReference type="GO" id="GO:0055085">
    <property type="term" value="P:transmembrane transport"/>
    <property type="evidence" value="ECO:0007669"/>
    <property type="project" value="InterPro"/>
</dbReference>
<proteinExistence type="inferred from homology"/>
<dbReference type="Gene3D" id="1.10.3720.10">
    <property type="entry name" value="MetI-like"/>
    <property type="match status" value="1"/>
</dbReference>
<name>A0A537M076_9BACT</name>
<comment type="subcellular location">
    <subcellularLocation>
        <location evidence="1 7">Cell membrane</location>
        <topology evidence="1 7">Multi-pass membrane protein</topology>
    </subcellularLocation>
</comment>
<dbReference type="Pfam" id="PF00528">
    <property type="entry name" value="BPD_transp_1"/>
    <property type="match status" value="1"/>
</dbReference>
<dbReference type="EMBL" id="VBAM01000154">
    <property type="protein sequence ID" value="TMJ13680.1"/>
    <property type="molecule type" value="Genomic_DNA"/>
</dbReference>
<evidence type="ECO:0000313" key="9">
    <source>
        <dbReference type="EMBL" id="TMJ13680.1"/>
    </source>
</evidence>
<keyword evidence="5 7" id="KW-1133">Transmembrane helix</keyword>
<organism evidence="9 10">
    <name type="scientific">Candidatus Segetimicrobium genomatis</name>
    <dbReference type="NCBI Taxonomy" id="2569760"/>
    <lineage>
        <taxon>Bacteria</taxon>
        <taxon>Bacillati</taxon>
        <taxon>Candidatus Sysuimicrobiota</taxon>
        <taxon>Candidatus Sysuimicrobiia</taxon>
        <taxon>Candidatus Sysuimicrobiales</taxon>
        <taxon>Candidatus Segetimicrobiaceae</taxon>
        <taxon>Candidatus Segetimicrobium</taxon>
    </lineage>
</organism>
<dbReference type="InterPro" id="IPR035906">
    <property type="entry name" value="MetI-like_sf"/>
</dbReference>
<sequence>DRKLVEVGNVYGLSRVALARRIILPGALPSVVVGLRTGMGVAWLFVVVAELIAASRGVGFMLTDGRENSRADLILGAILLVAILGKVSDGALKWLERRRR</sequence>
<feature type="non-terminal residue" evidence="9">
    <location>
        <position position="1"/>
    </location>
</feature>
<dbReference type="Proteomes" id="UP000320393">
    <property type="component" value="Unassembled WGS sequence"/>
</dbReference>
<protein>
    <submittedName>
        <fullName evidence="9">ABC transporter permease subunit</fullName>
    </submittedName>
</protein>
<dbReference type="CDD" id="cd06261">
    <property type="entry name" value="TM_PBP2"/>
    <property type="match status" value="1"/>
</dbReference>
<evidence type="ECO:0000259" key="8">
    <source>
        <dbReference type="PROSITE" id="PS50928"/>
    </source>
</evidence>
<keyword evidence="3" id="KW-1003">Cell membrane</keyword>
<evidence type="ECO:0000256" key="6">
    <source>
        <dbReference type="ARBA" id="ARBA00023136"/>
    </source>
</evidence>
<comment type="similarity">
    <text evidence="7">Belongs to the binding-protein-dependent transport system permease family.</text>
</comment>
<dbReference type="PROSITE" id="PS50928">
    <property type="entry name" value="ABC_TM1"/>
    <property type="match status" value="1"/>
</dbReference>
<evidence type="ECO:0000256" key="7">
    <source>
        <dbReference type="RuleBase" id="RU363032"/>
    </source>
</evidence>
<gene>
    <name evidence="9" type="ORF">E6H02_04825</name>
</gene>
<evidence type="ECO:0000256" key="5">
    <source>
        <dbReference type="ARBA" id="ARBA00022989"/>
    </source>
</evidence>
<evidence type="ECO:0000256" key="2">
    <source>
        <dbReference type="ARBA" id="ARBA00022448"/>
    </source>
</evidence>
<evidence type="ECO:0000256" key="1">
    <source>
        <dbReference type="ARBA" id="ARBA00004651"/>
    </source>
</evidence>
<feature type="transmembrane region" description="Helical" evidence="7">
    <location>
        <begin position="73"/>
        <end position="95"/>
    </location>
</feature>
<comment type="caution">
    <text evidence="9">The sequence shown here is derived from an EMBL/GenBank/DDBJ whole genome shotgun (WGS) entry which is preliminary data.</text>
</comment>
<evidence type="ECO:0000256" key="3">
    <source>
        <dbReference type="ARBA" id="ARBA00022475"/>
    </source>
</evidence>
<evidence type="ECO:0000313" key="10">
    <source>
        <dbReference type="Proteomes" id="UP000320393"/>
    </source>
</evidence>
<dbReference type="PANTHER" id="PTHR30151">
    <property type="entry name" value="ALKANE SULFONATE ABC TRANSPORTER-RELATED, MEMBRANE SUBUNIT"/>
    <property type="match status" value="1"/>
</dbReference>
<feature type="transmembrane region" description="Helical" evidence="7">
    <location>
        <begin position="22"/>
        <end position="53"/>
    </location>
</feature>
<dbReference type="PANTHER" id="PTHR30151:SF39">
    <property type="entry name" value="ABC TRANSPORTER PERMEASE PROTEIN"/>
    <property type="match status" value="1"/>
</dbReference>
<dbReference type="SUPFAM" id="SSF161098">
    <property type="entry name" value="MetI-like"/>
    <property type="match status" value="1"/>
</dbReference>
<dbReference type="GO" id="GO:0005886">
    <property type="term" value="C:plasma membrane"/>
    <property type="evidence" value="ECO:0007669"/>
    <property type="project" value="UniProtKB-SubCell"/>
</dbReference>